<dbReference type="InterPro" id="IPR050863">
    <property type="entry name" value="CenT-Element_Derived"/>
</dbReference>
<evidence type="ECO:0000259" key="2">
    <source>
        <dbReference type="PROSITE" id="PS51253"/>
    </source>
</evidence>
<dbReference type="SUPFAM" id="SSF46689">
    <property type="entry name" value="Homeodomain-like"/>
    <property type="match status" value="1"/>
</dbReference>
<name>A0A1R1X4U1_9FUNG</name>
<reference evidence="3 4" key="1">
    <citation type="submission" date="2017-01" db="EMBL/GenBank/DDBJ databases">
        <authorList>
            <person name="Mah S.A."/>
            <person name="Swanson W.J."/>
            <person name="Moy G.W."/>
            <person name="Vacquier V.D."/>
        </authorList>
    </citation>
    <scope>NUCLEOTIDE SEQUENCE [LARGE SCALE GENOMIC DNA]</scope>
    <source>
        <strain evidence="3 4">GSMNP</strain>
    </source>
</reference>
<evidence type="ECO:0000313" key="3">
    <source>
        <dbReference type="EMBL" id="OMJ09634.1"/>
    </source>
</evidence>
<dbReference type="OrthoDB" id="2447222at2759"/>
<dbReference type="Gene3D" id="1.10.10.60">
    <property type="entry name" value="Homeodomain-like"/>
    <property type="match status" value="1"/>
</dbReference>
<feature type="domain" description="HTH CENPB-type" evidence="2">
    <location>
        <begin position="57"/>
        <end position="135"/>
    </location>
</feature>
<sequence length="161" mass="18613">MSISEKIEVLNALQNENNVSKVEKMKGINESTLRYIIKNSEKIRKIDTISSSYSKDKTFYHRHEIISKMEKSLKEWIDLQLRKNSAATTASIKQKSLSIFQNIRETFPSEENVTFSASSGWFKNFKRREGLHNIKFTGEAASGDHIAAREFPNELNRIIKE</sequence>
<gene>
    <name evidence="3" type="ORF">AYI70_g10817</name>
</gene>
<protein>
    <submittedName>
        <fullName evidence="3">Tigger transposable element-derived protein 1</fullName>
    </submittedName>
</protein>
<keyword evidence="4" id="KW-1185">Reference proteome</keyword>
<accession>A0A1R1X4U1</accession>
<dbReference type="EMBL" id="LSSN01005364">
    <property type="protein sequence ID" value="OMJ09634.1"/>
    <property type="molecule type" value="Genomic_DNA"/>
</dbReference>
<keyword evidence="1" id="KW-0238">DNA-binding</keyword>
<dbReference type="Pfam" id="PF03221">
    <property type="entry name" value="HTH_Tnp_Tc5"/>
    <property type="match status" value="1"/>
</dbReference>
<organism evidence="3 4">
    <name type="scientific">Smittium culicis</name>
    <dbReference type="NCBI Taxonomy" id="133412"/>
    <lineage>
        <taxon>Eukaryota</taxon>
        <taxon>Fungi</taxon>
        <taxon>Fungi incertae sedis</taxon>
        <taxon>Zoopagomycota</taxon>
        <taxon>Kickxellomycotina</taxon>
        <taxon>Harpellomycetes</taxon>
        <taxon>Harpellales</taxon>
        <taxon>Legeriomycetaceae</taxon>
        <taxon>Smittium</taxon>
    </lineage>
</organism>
<evidence type="ECO:0000256" key="1">
    <source>
        <dbReference type="ARBA" id="ARBA00023125"/>
    </source>
</evidence>
<proteinExistence type="predicted"/>
<dbReference type="AlphaFoldDB" id="A0A1R1X4U1"/>
<dbReference type="Proteomes" id="UP000187283">
    <property type="component" value="Unassembled WGS sequence"/>
</dbReference>
<dbReference type="InterPro" id="IPR006600">
    <property type="entry name" value="HTH_CenpB_DNA-bd_dom"/>
</dbReference>
<dbReference type="GO" id="GO:0005634">
    <property type="term" value="C:nucleus"/>
    <property type="evidence" value="ECO:0007669"/>
    <property type="project" value="TreeGrafter"/>
</dbReference>
<dbReference type="PANTHER" id="PTHR19303:SF26">
    <property type="entry name" value="TIGGER TRANSPOSABLE ELEMENT-DERIVED PROTEIN 1"/>
    <property type="match status" value="1"/>
</dbReference>
<dbReference type="PROSITE" id="PS51253">
    <property type="entry name" value="HTH_CENPB"/>
    <property type="match status" value="1"/>
</dbReference>
<dbReference type="GO" id="GO:0003677">
    <property type="term" value="F:DNA binding"/>
    <property type="evidence" value="ECO:0007669"/>
    <property type="project" value="UniProtKB-KW"/>
</dbReference>
<evidence type="ECO:0000313" key="4">
    <source>
        <dbReference type="Proteomes" id="UP000187283"/>
    </source>
</evidence>
<dbReference type="InterPro" id="IPR009057">
    <property type="entry name" value="Homeodomain-like_sf"/>
</dbReference>
<dbReference type="PANTHER" id="PTHR19303">
    <property type="entry name" value="TRANSPOSON"/>
    <property type="match status" value="1"/>
</dbReference>
<comment type="caution">
    <text evidence="3">The sequence shown here is derived from an EMBL/GenBank/DDBJ whole genome shotgun (WGS) entry which is preliminary data.</text>
</comment>
<dbReference type="STRING" id="133412.A0A1R1X4U1"/>